<evidence type="ECO:0000313" key="4">
    <source>
        <dbReference type="Proteomes" id="UP000062833"/>
    </source>
</evidence>
<organism evidence="3 4">
    <name type="scientific">Arthrobacter alpinus</name>
    <dbReference type="NCBI Taxonomy" id="656366"/>
    <lineage>
        <taxon>Bacteria</taxon>
        <taxon>Bacillati</taxon>
        <taxon>Actinomycetota</taxon>
        <taxon>Actinomycetes</taxon>
        <taxon>Micrococcales</taxon>
        <taxon>Micrococcaceae</taxon>
        <taxon>Arthrobacter</taxon>
    </lineage>
</organism>
<dbReference type="KEGG" id="aaq:AOC05_17280"/>
<keyword evidence="4" id="KW-1185">Reference proteome</keyword>
<keyword evidence="1" id="KW-0812">Transmembrane</keyword>
<feature type="signal peptide" evidence="2">
    <location>
        <begin position="1"/>
        <end position="27"/>
    </location>
</feature>
<name>A0A0M4QIB2_9MICC</name>
<sequence length="697" mass="73093">MIHRIVKFVHCVIAVFAVILAFGFMSAADDIGVQGATSYLSVNTPMVGGPGSAKDIDTQTATALIQATAQAQHANIARMVPDLQNPATRRNLYLEVGDGSAASATWLAKGYPDFARSMTTTVLPWEKIASMDVRGRYVLFGANTADVEHALTVGLEAMGLDVTSTTASPGEVFQWFLATSGLGASFLILALIVVVSSGAGVILNARSYAIQRLQGSSFAEVLSRDLLALGRFALPLYVGVALLTAIGLFVYNSLHQLAQFGMVALLVAATLALTALLTHTAVLVLAGRVPLIAAVKGLIPSKSIFVSIYTVRIAASLLAVGILSATLALGGQVLGQQASKAVWASNSDLNQLQFASYLSMEEFAQQSATFAHVAKQADADGQAVLAFMRPFAEMRPYDPNSKVAPAPGPPVVFVNSSYLERETILDAQGQRIQPSNTVRLLVPETLQGELTEITAVIAGAIGADRPFTETVMIANNQAINAFGSNSGILADTEVPGAVLVTIPSGGGWITEPDYYAYAMSGAMLFTDPARIISGADTAGAPAFVTGFHPAALDASIVFQKDASALRNHLFSTIAAIAVLMVTSLGVAIIYTRKNAQRIFTSFIHGWRSWRVNKVLLTVEAVAGIGLVLYGLSIPARHAGALAKKIADGGAPVPVDIPALMEWAPAIAAGIALVSITFTLLALRGYKTSLIRSHSADA</sequence>
<feature type="transmembrane region" description="Helical" evidence="1">
    <location>
        <begin position="175"/>
        <end position="205"/>
    </location>
</feature>
<dbReference type="PATRIC" id="fig|656366.3.peg.3720"/>
<dbReference type="AlphaFoldDB" id="A0A0M4QIB2"/>
<evidence type="ECO:0000313" key="3">
    <source>
        <dbReference type="EMBL" id="ALE93667.1"/>
    </source>
</evidence>
<accession>A0A0M4QIB2</accession>
<evidence type="ECO:0008006" key="5">
    <source>
        <dbReference type="Google" id="ProtNLM"/>
    </source>
</evidence>
<feature type="transmembrane region" description="Helical" evidence="1">
    <location>
        <begin position="611"/>
        <end position="631"/>
    </location>
</feature>
<feature type="transmembrane region" description="Helical" evidence="1">
    <location>
        <begin position="257"/>
        <end position="285"/>
    </location>
</feature>
<dbReference type="Proteomes" id="UP000062833">
    <property type="component" value="Chromosome"/>
</dbReference>
<keyword evidence="1" id="KW-1133">Transmembrane helix</keyword>
<feature type="transmembrane region" description="Helical" evidence="1">
    <location>
        <begin position="662"/>
        <end position="682"/>
    </location>
</feature>
<feature type="transmembrane region" description="Helical" evidence="1">
    <location>
        <begin position="569"/>
        <end position="590"/>
    </location>
</feature>
<keyword evidence="2" id="KW-0732">Signal</keyword>
<evidence type="ECO:0000256" key="1">
    <source>
        <dbReference type="SAM" id="Phobius"/>
    </source>
</evidence>
<feature type="chain" id="PRO_5039146412" description="ABC3 transporter permease protein domain-containing protein" evidence="2">
    <location>
        <begin position="28"/>
        <end position="697"/>
    </location>
</feature>
<feature type="transmembrane region" description="Helical" evidence="1">
    <location>
        <begin position="306"/>
        <end position="330"/>
    </location>
</feature>
<dbReference type="EMBL" id="CP012677">
    <property type="protein sequence ID" value="ALE93667.1"/>
    <property type="molecule type" value="Genomic_DNA"/>
</dbReference>
<protein>
    <recommendedName>
        <fullName evidence="5">ABC3 transporter permease protein domain-containing protein</fullName>
    </recommendedName>
</protein>
<proteinExistence type="predicted"/>
<keyword evidence="1" id="KW-0472">Membrane</keyword>
<evidence type="ECO:0000256" key="2">
    <source>
        <dbReference type="SAM" id="SignalP"/>
    </source>
</evidence>
<gene>
    <name evidence="3" type="ORF">AOC05_17280</name>
</gene>
<reference evidence="4" key="1">
    <citation type="submission" date="2015-09" db="EMBL/GenBank/DDBJ databases">
        <title>Complete genome of Arthrobacter alpinus strain R3.8.</title>
        <authorList>
            <person name="See-Too W.S."/>
            <person name="Chan K.G."/>
        </authorList>
    </citation>
    <scope>NUCLEOTIDE SEQUENCE [LARGE SCALE GENOMIC DNA]</scope>
    <source>
        <strain evidence="4">R3.8</strain>
    </source>
</reference>
<feature type="transmembrane region" description="Helical" evidence="1">
    <location>
        <begin position="226"/>
        <end position="251"/>
    </location>
</feature>